<dbReference type="AlphaFoldDB" id="A0A6H1Z8Y4"/>
<evidence type="ECO:0000313" key="1">
    <source>
        <dbReference type="EMBL" id="QJA44356.1"/>
    </source>
</evidence>
<sequence>MKLFPIITAHARDQFEARLKNAYPGCKKDPDRLLDKLLRQAYPTSINPTSLVNRTLKHGYPVMYYRTDDGWRFVIKEEDDGSCKLITVERICKGEN</sequence>
<protein>
    <recommendedName>
        <fullName evidence="2">Type II toxin-antitoxin system RelE/ParE family toxin</fullName>
    </recommendedName>
</protein>
<dbReference type="EMBL" id="MT143975">
    <property type="protein sequence ID" value="QJA44356.1"/>
    <property type="molecule type" value="Genomic_DNA"/>
</dbReference>
<evidence type="ECO:0008006" key="2">
    <source>
        <dbReference type="Google" id="ProtNLM"/>
    </source>
</evidence>
<organism evidence="1">
    <name type="scientific">viral metagenome</name>
    <dbReference type="NCBI Taxonomy" id="1070528"/>
    <lineage>
        <taxon>unclassified sequences</taxon>
        <taxon>metagenomes</taxon>
        <taxon>organismal metagenomes</taxon>
    </lineage>
</organism>
<proteinExistence type="predicted"/>
<accession>A0A6H1Z8Y4</accession>
<reference evidence="1" key="1">
    <citation type="submission" date="2020-03" db="EMBL/GenBank/DDBJ databases">
        <title>The deep terrestrial virosphere.</title>
        <authorList>
            <person name="Holmfeldt K."/>
            <person name="Nilsson E."/>
            <person name="Simone D."/>
            <person name="Lopez-Fernandez M."/>
            <person name="Wu X."/>
            <person name="de Brujin I."/>
            <person name="Lundin D."/>
            <person name="Andersson A."/>
            <person name="Bertilsson S."/>
            <person name="Dopson M."/>
        </authorList>
    </citation>
    <scope>NUCLEOTIDE SEQUENCE</scope>
    <source>
        <strain evidence="1">TM448A00093</strain>
    </source>
</reference>
<name>A0A6H1Z8Y4_9ZZZZ</name>
<gene>
    <name evidence="1" type="ORF">TM448A00093_0086</name>
</gene>